<accession>E1Y3W4</accession>
<dbReference type="Proteomes" id="UP000006684">
    <property type="component" value="Segment"/>
</dbReference>
<dbReference type="GeneID" id="14006738"/>
<organism evidence="1 2">
    <name type="scientific">Pantoea phage LIMElight</name>
    <dbReference type="NCBI Taxonomy" id="881915"/>
    <lineage>
        <taxon>Viruses</taxon>
        <taxon>Duplodnaviria</taxon>
        <taxon>Heunggongvirae</taxon>
        <taxon>Uroviricota</taxon>
        <taxon>Caudoviricetes</taxon>
        <taxon>Autographivirales</taxon>
        <taxon>Autoscriptoviridae</taxon>
        <taxon>Slopekvirinae</taxon>
        <taxon>Limelightvirus</taxon>
        <taxon>Limelightvirus limelight</taxon>
    </lineage>
</organism>
<evidence type="ECO:0000313" key="1">
    <source>
        <dbReference type="EMBL" id="CBW54773.1"/>
    </source>
</evidence>
<evidence type="ECO:0000313" key="2">
    <source>
        <dbReference type="Proteomes" id="UP000006684"/>
    </source>
</evidence>
<proteinExistence type="predicted"/>
<sequence length="115" mass="13014">MWLKAKDLQDMIEDAKRAGRLEGEIAGRRIGYAEGEESANRSMRSAERAEHMKLPAWAGLGLRTYRGVECDRRRLVSVSFEYKGNRTTFGVNDLVGKITCAIRDNRLVVTGIQIR</sequence>
<dbReference type="KEGG" id="vg:14006738"/>
<dbReference type="EMBL" id="FR687252">
    <property type="protein sequence ID" value="CBW54773.1"/>
    <property type="molecule type" value="Genomic_DNA"/>
</dbReference>
<reference evidence="2" key="1">
    <citation type="journal article" date="2011" name="Appl. Environ. Microbiol.">
        <title>Bacteriophages LIMElight and LIMEzero of Pantoea agglomerans, belonging to the "phiKMV-like viruses".</title>
        <authorList>
            <person name="Adriaenssens E.M."/>
            <person name="Ceyssens P.J."/>
            <person name="Dunon V."/>
            <person name="Ackermann H.W."/>
            <person name="Van Vaerenbergh J."/>
            <person name="Maes M."/>
            <person name="De Proft M."/>
            <person name="Lavigne R."/>
        </authorList>
    </citation>
    <scope>NUCLEOTIDE SEQUENCE [LARGE SCALE GENOMIC DNA]</scope>
</reference>
<name>E1Y3W4_9CAUD</name>
<dbReference type="RefSeq" id="YP_007002868.1">
    <property type="nucleotide sequence ID" value="NC_019454.1"/>
</dbReference>
<protein>
    <submittedName>
        <fullName evidence="1">Uncharacterized protein</fullName>
    </submittedName>
</protein>
<keyword evidence="2" id="KW-1185">Reference proteome</keyword>